<evidence type="ECO:0000313" key="1">
    <source>
        <dbReference type="EMBL" id="KAH3709958.1"/>
    </source>
</evidence>
<dbReference type="EMBL" id="JAIWYP010000014">
    <property type="protein sequence ID" value="KAH3709958.1"/>
    <property type="molecule type" value="Genomic_DNA"/>
</dbReference>
<dbReference type="AlphaFoldDB" id="A0A9D3YYZ8"/>
<organism evidence="1 3">
    <name type="scientific">Dreissena polymorpha</name>
    <name type="common">Zebra mussel</name>
    <name type="synonym">Mytilus polymorpha</name>
    <dbReference type="NCBI Taxonomy" id="45954"/>
    <lineage>
        <taxon>Eukaryota</taxon>
        <taxon>Metazoa</taxon>
        <taxon>Spiralia</taxon>
        <taxon>Lophotrochozoa</taxon>
        <taxon>Mollusca</taxon>
        <taxon>Bivalvia</taxon>
        <taxon>Autobranchia</taxon>
        <taxon>Heteroconchia</taxon>
        <taxon>Euheterodonta</taxon>
        <taxon>Imparidentia</taxon>
        <taxon>Neoheterodontei</taxon>
        <taxon>Myida</taxon>
        <taxon>Dreissenoidea</taxon>
        <taxon>Dreissenidae</taxon>
        <taxon>Dreissena</taxon>
    </lineage>
</organism>
<gene>
    <name evidence="1" type="ORF">DPMN_069424</name>
    <name evidence="2" type="ORF">DPMN_069718</name>
</gene>
<evidence type="ECO:0000313" key="2">
    <source>
        <dbReference type="EMBL" id="KAH3710246.1"/>
    </source>
</evidence>
<reference evidence="1" key="2">
    <citation type="submission" date="2020-11" db="EMBL/GenBank/DDBJ databases">
        <authorList>
            <person name="McCartney M.A."/>
            <person name="Auch B."/>
            <person name="Kono T."/>
            <person name="Mallez S."/>
            <person name="Becker A."/>
            <person name="Gohl D.M."/>
            <person name="Silverstein K.A.T."/>
            <person name="Koren S."/>
            <person name="Bechman K.B."/>
            <person name="Herman A."/>
            <person name="Abrahante J.E."/>
            <person name="Garbe J."/>
        </authorList>
    </citation>
    <scope>NUCLEOTIDE SEQUENCE</scope>
    <source>
        <strain evidence="1">Duluth1</strain>
        <tissue evidence="1">Whole animal</tissue>
    </source>
</reference>
<name>A0A9D3YYZ8_DREPO</name>
<accession>A0A9D3YYZ8</accession>
<comment type="caution">
    <text evidence="1">The sequence shown here is derived from an EMBL/GenBank/DDBJ whole genome shotgun (WGS) entry which is preliminary data.</text>
</comment>
<protein>
    <submittedName>
        <fullName evidence="1">Uncharacterized protein</fullName>
    </submittedName>
</protein>
<keyword evidence="3" id="KW-1185">Reference proteome</keyword>
<evidence type="ECO:0000313" key="3">
    <source>
        <dbReference type="Proteomes" id="UP000828390"/>
    </source>
</evidence>
<dbReference type="Proteomes" id="UP000828390">
    <property type="component" value="Unassembled WGS sequence"/>
</dbReference>
<sequence length="79" mass="8917">MTCTADNEDCYCPNIGNCEHFLYEIPLNKLIEAFKHVGNHNRNYFFSINVTNNAMLSTTEHIDVLVDDSPPEKGVVLEG</sequence>
<reference evidence="1" key="1">
    <citation type="journal article" date="2019" name="bioRxiv">
        <title>The Genome of the Zebra Mussel, Dreissena polymorpha: A Resource for Invasive Species Research.</title>
        <authorList>
            <person name="McCartney M.A."/>
            <person name="Auch B."/>
            <person name="Kono T."/>
            <person name="Mallez S."/>
            <person name="Zhang Y."/>
            <person name="Obille A."/>
            <person name="Becker A."/>
            <person name="Abrahante J.E."/>
            <person name="Garbe J."/>
            <person name="Badalamenti J.P."/>
            <person name="Herman A."/>
            <person name="Mangelson H."/>
            <person name="Liachko I."/>
            <person name="Sullivan S."/>
            <person name="Sone E.D."/>
            <person name="Koren S."/>
            <person name="Silverstein K.A.T."/>
            <person name="Beckman K.B."/>
            <person name="Gohl D.M."/>
        </authorList>
    </citation>
    <scope>NUCLEOTIDE SEQUENCE</scope>
    <source>
        <strain evidence="1">Duluth1</strain>
        <tissue evidence="1">Whole animal</tissue>
    </source>
</reference>
<proteinExistence type="predicted"/>
<dbReference type="EMBL" id="JAIWYP010000014">
    <property type="protein sequence ID" value="KAH3710246.1"/>
    <property type="molecule type" value="Genomic_DNA"/>
</dbReference>